<comment type="catalytic activity">
    <reaction evidence="7 8">
        <text>hydrogencarbonate + H(+) = CO2 + H2O</text>
        <dbReference type="Rhea" id="RHEA:10748"/>
        <dbReference type="ChEBI" id="CHEBI:15377"/>
        <dbReference type="ChEBI" id="CHEBI:15378"/>
        <dbReference type="ChEBI" id="CHEBI:16526"/>
        <dbReference type="ChEBI" id="CHEBI:17544"/>
        <dbReference type="EC" id="4.2.1.1"/>
    </reaction>
</comment>
<protein>
    <recommendedName>
        <fullName evidence="3 8">Carbonic anhydrase</fullName>
        <ecNumber evidence="3 8">4.2.1.1</ecNumber>
    </recommendedName>
    <alternativeName>
        <fullName evidence="8">Carbonate dehydratase</fullName>
    </alternativeName>
</protein>
<keyword evidence="6 8" id="KW-0456">Lyase</keyword>
<dbReference type="InterPro" id="IPR015892">
    <property type="entry name" value="Carbonic_anhydrase_CS"/>
</dbReference>
<evidence type="ECO:0000313" key="9">
    <source>
        <dbReference type="EMBL" id="MFG6467696.1"/>
    </source>
</evidence>
<evidence type="ECO:0000256" key="2">
    <source>
        <dbReference type="ARBA" id="ARBA00006217"/>
    </source>
</evidence>
<dbReference type="Pfam" id="PF00484">
    <property type="entry name" value="Pro_CA"/>
    <property type="match status" value="1"/>
</dbReference>
<reference evidence="9 10" key="1">
    <citation type="submission" date="2024-08" db="EMBL/GenBank/DDBJ databases">
        <authorList>
            <person name="Lu H."/>
        </authorList>
    </citation>
    <scope>NUCLEOTIDE SEQUENCE [LARGE SCALE GENOMIC DNA]</scope>
    <source>
        <strain evidence="9 10">BYS87W</strain>
    </source>
</reference>
<dbReference type="EC" id="4.2.1.1" evidence="3 8"/>
<dbReference type="SUPFAM" id="SSF53056">
    <property type="entry name" value="beta-carbonic anhydrase, cab"/>
    <property type="match status" value="1"/>
</dbReference>
<dbReference type="PROSITE" id="PS00705">
    <property type="entry name" value="PROK_CO2_ANHYDRASE_2"/>
    <property type="match status" value="1"/>
</dbReference>
<proteinExistence type="inferred from homology"/>
<dbReference type="SMART" id="SM00947">
    <property type="entry name" value="Pro_CA"/>
    <property type="match status" value="1"/>
</dbReference>
<dbReference type="EMBL" id="JBIGIB010000003">
    <property type="protein sequence ID" value="MFG6467696.1"/>
    <property type="molecule type" value="Genomic_DNA"/>
</dbReference>
<evidence type="ECO:0000313" key="10">
    <source>
        <dbReference type="Proteomes" id="UP001606303"/>
    </source>
</evidence>
<comment type="similarity">
    <text evidence="2 8">Belongs to the beta-class carbonic anhydrase family.</text>
</comment>
<dbReference type="PROSITE" id="PS00704">
    <property type="entry name" value="PROK_CO2_ANHYDRASE_1"/>
    <property type="match status" value="1"/>
</dbReference>
<gene>
    <name evidence="9" type="primary">can</name>
    <name evidence="9" type="ORF">ACG01O_13810</name>
</gene>
<name>A0ABW7H0Z6_9BURK</name>
<keyword evidence="5 8" id="KW-0862">Zinc</keyword>
<keyword evidence="4" id="KW-0479">Metal-binding</keyword>
<organism evidence="9 10">
    <name type="scientific">Pelomonas baiyunensis</name>
    <dbReference type="NCBI Taxonomy" id="3299026"/>
    <lineage>
        <taxon>Bacteria</taxon>
        <taxon>Pseudomonadati</taxon>
        <taxon>Pseudomonadota</taxon>
        <taxon>Betaproteobacteria</taxon>
        <taxon>Burkholderiales</taxon>
        <taxon>Sphaerotilaceae</taxon>
        <taxon>Roseateles</taxon>
    </lineage>
</organism>
<evidence type="ECO:0000256" key="1">
    <source>
        <dbReference type="ARBA" id="ARBA00001947"/>
    </source>
</evidence>
<evidence type="ECO:0000256" key="4">
    <source>
        <dbReference type="ARBA" id="ARBA00022723"/>
    </source>
</evidence>
<dbReference type="NCBIfam" id="NF007756">
    <property type="entry name" value="PRK10437.1"/>
    <property type="match status" value="1"/>
</dbReference>
<dbReference type="InterPro" id="IPR001765">
    <property type="entry name" value="Carbonic_anhydrase"/>
</dbReference>
<accession>A0ABW7H0Z6</accession>
<sequence>MTTSTHELQDLLDNNKRWAAETEAQEPGFFSRLLQQQTPQYLWIGCADSRVPANELVDLLPGDLFVHRNVANVVVHSDLNCLSVMQFAVDHLKVRHIIVVGHSNCGGVKAALLDMRVGLVENWIRHVQDVRHMHSDWLATVAESRRVDALCELNVLEQARNACHTTVVQDAWARGQEVVVHGWVYGLHNGLLEDLSITAGSAAEVDPAYRRALTKVKTRFAPAA</sequence>
<comment type="caution">
    <text evidence="9">The sequence shown here is derived from an EMBL/GenBank/DDBJ whole genome shotgun (WGS) entry which is preliminary data.</text>
</comment>
<comment type="function">
    <text evidence="8">Reversible hydration of carbon dioxide.</text>
</comment>
<dbReference type="Proteomes" id="UP001606303">
    <property type="component" value="Unassembled WGS sequence"/>
</dbReference>
<evidence type="ECO:0000256" key="6">
    <source>
        <dbReference type="ARBA" id="ARBA00023239"/>
    </source>
</evidence>
<comment type="cofactor">
    <cofactor evidence="1">
        <name>Zn(2+)</name>
        <dbReference type="ChEBI" id="CHEBI:29105"/>
    </cofactor>
</comment>
<dbReference type="PANTHER" id="PTHR11002">
    <property type="entry name" value="CARBONIC ANHYDRASE"/>
    <property type="match status" value="1"/>
</dbReference>
<evidence type="ECO:0000256" key="3">
    <source>
        <dbReference type="ARBA" id="ARBA00012925"/>
    </source>
</evidence>
<dbReference type="RefSeq" id="WP_394385513.1">
    <property type="nucleotide sequence ID" value="NZ_JBIGIB010000003.1"/>
</dbReference>
<dbReference type="InterPro" id="IPR036874">
    <property type="entry name" value="Carbonic_anhydrase_sf"/>
</dbReference>
<dbReference type="Gene3D" id="3.40.1050.10">
    <property type="entry name" value="Carbonic anhydrase"/>
    <property type="match status" value="1"/>
</dbReference>
<evidence type="ECO:0000256" key="5">
    <source>
        <dbReference type="ARBA" id="ARBA00022833"/>
    </source>
</evidence>
<keyword evidence="10" id="KW-1185">Reference proteome</keyword>
<dbReference type="CDD" id="cd00883">
    <property type="entry name" value="beta_CA_cladeA"/>
    <property type="match status" value="1"/>
</dbReference>
<evidence type="ECO:0000256" key="7">
    <source>
        <dbReference type="ARBA" id="ARBA00048348"/>
    </source>
</evidence>
<evidence type="ECO:0000256" key="8">
    <source>
        <dbReference type="RuleBase" id="RU003956"/>
    </source>
</evidence>
<dbReference type="PANTHER" id="PTHR11002:SF76">
    <property type="entry name" value="CARBONIC ANHYDRASE"/>
    <property type="match status" value="1"/>
</dbReference>